<reference evidence="1 2" key="1">
    <citation type="submission" date="2016-03" db="EMBL/GenBank/DDBJ databases">
        <title>Whole genome sequencing of Grifola frondosa 9006-11.</title>
        <authorList>
            <person name="Min B."/>
            <person name="Park H."/>
            <person name="Kim J.-G."/>
            <person name="Cho H."/>
            <person name="Oh Y.-L."/>
            <person name="Kong W.-S."/>
            <person name="Choi I.-G."/>
        </authorList>
    </citation>
    <scope>NUCLEOTIDE SEQUENCE [LARGE SCALE GENOMIC DNA]</scope>
    <source>
        <strain evidence="1 2">9006-11</strain>
    </source>
</reference>
<dbReference type="EMBL" id="LUGG01000007">
    <property type="protein sequence ID" value="OBZ72904.1"/>
    <property type="molecule type" value="Genomic_DNA"/>
</dbReference>
<comment type="caution">
    <text evidence="1">The sequence shown here is derived from an EMBL/GenBank/DDBJ whole genome shotgun (WGS) entry which is preliminary data.</text>
</comment>
<sequence length="124" mass="13393">MRPGIYAAPDTPSSLILSQHAPPKTSYYHTNIVVIAQCTTAGSNYNIPLVQLTCEARQPLNHSSCPTSILPHRRPAYASQSTPPLVLGPALVALSLRVNIVRDRFLSRLGRRAFTALVLHGPAA</sequence>
<evidence type="ECO:0000313" key="1">
    <source>
        <dbReference type="EMBL" id="OBZ72904.1"/>
    </source>
</evidence>
<name>A0A1C7MD39_GRIFR</name>
<dbReference type="Proteomes" id="UP000092993">
    <property type="component" value="Unassembled WGS sequence"/>
</dbReference>
<gene>
    <name evidence="1" type="ORF">A0H81_06865</name>
</gene>
<evidence type="ECO:0000313" key="2">
    <source>
        <dbReference type="Proteomes" id="UP000092993"/>
    </source>
</evidence>
<protein>
    <submittedName>
        <fullName evidence="1">Uncharacterized protein</fullName>
    </submittedName>
</protein>
<proteinExistence type="predicted"/>
<organism evidence="1 2">
    <name type="scientific">Grifola frondosa</name>
    <name type="common">Maitake</name>
    <name type="synonym">Polyporus frondosus</name>
    <dbReference type="NCBI Taxonomy" id="5627"/>
    <lineage>
        <taxon>Eukaryota</taxon>
        <taxon>Fungi</taxon>
        <taxon>Dikarya</taxon>
        <taxon>Basidiomycota</taxon>
        <taxon>Agaricomycotina</taxon>
        <taxon>Agaricomycetes</taxon>
        <taxon>Polyporales</taxon>
        <taxon>Grifolaceae</taxon>
        <taxon>Grifola</taxon>
    </lineage>
</organism>
<dbReference type="AlphaFoldDB" id="A0A1C7MD39"/>
<accession>A0A1C7MD39</accession>
<keyword evidence="2" id="KW-1185">Reference proteome</keyword>